<sequence length="646" mass="70663">MRLSTSAFAVAMSLYSVVASPIGSSETQKANVHPPRSLHAASAWEEYNTTDLQFQEEGNALIGIDKYDYFGSSVAINGNGHRVAIGSRGRYGYDGAVFVYEASVAKGPWNPMGQVLEGEGGDFASSLDLNHDGTILVVGAPYMNGDKGAVKVYKFDYIWELMGEIHGEVNVGRAGHSVSISGDGKTIASGAPESNDGFGRVSMWKWNESVQQWKPAGEGHNIDGTQKMFLGGSVSVNYDGTRVVIGAKLMTPSIGGVEYEYGGGVEVYDFDNNSWRKNSETIHGDKDFSHFGHSVDISYSGNRIIVGAYSENKSSGKVFVFELDNTFFQDWKLLGQEILKDSEDSKLGSDVSISGTGDVIAISAPDNDQISKNSGKIEVFRFDEAKKLWVRIGMGISDYDIADDDLNDGDAIALSEYGDHVVIGSQSGEYYKGVAEIFKAEPFSEKIPPQIPQDLPEDPTEKLFHGDIVSIFLGALFSVCLVTLYAMRAIKGKKKKSPENIMEYIDEFHDQGNNVHVRRSATGEGMHGVYGSEHFSTSPFGNDLNASDWKHVHMLNMHDIIVNDDPSKNSSKHNARQTKNSPRGVTLESLAEENLSVAESNTNDDDSQVSFETSNTDNSHYYKKWYGGKKNKKSPVQKTPSSMTFV</sequence>
<name>A0AAD3D6M4_9STRA</name>
<evidence type="ECO:0000313" key="5">
    <source>
        <dbReference type="Proteomes" id="UP001054902"/>
    </source>
</evidence>
<feature type="compositionally biased region" description="Basic residues" evidence="1">
    <location>
        <begin position="622"/>
        <end position="635"/>
    </location>
</feature>
<dbReference type="InterPro" id="IPR011043">
    <property type="entry name" value="Gal_Oxase/kelch_b-propeller"/>
</dbReference>
<dbReference type="PANTHER" id="PTHR36220:SF1">
    <property type="entry name" value="GAMMA TUBULIN COMPLEX COMPONENT C-TERMINAL DOMAIN-CONTAINING PROTEIN"/>
    <property type="match status" value="1"/>
</dbReference>
<reference evidence="4 5" key="1">
    <citation type="journal article" date="2021" name="Sci. Rep.">
        <title>The genome of the diatom Chaetoceros tenuissimus carries an ancient integrated fragment of an extant virus.</title>
        <authorList>
            <person name="Hongo Y."/>
            <person name="Kimura K."/>
            <person name="Takaki Y."/>
            <person name="Yoshida Y."/>
            <person name="Baba S."/>
            <person name="Kobayashi G."/>
            <person name="Nagasaki K."/>
            <person name="Hano T."/>
            <person name="Tomaru Y."/>
        </authorList>
    </citation>
    <scope>NUCLEOTIDE SEQUENCE [LARGE SCALE GENOMIC DNA]</scope>
    <source>
        <strain evidence="4 5">NIES-3715</strain>
    </source>
</reference>
<gene>
    <name evidence="4" type="ORF">CTEN210_15287</name>
</gene>
<feature type="compositionally biased region" description="Polar residues" evidence="1">
    <location>
        <begin position="636"/>
        <end position="646"/>
    </location>
</feature>
<evidence type="ECO:0000256" key="1">
    <source>
        <dbReference type="SAM" id="MobiDB-lite"/>
    </source>
</evidence>
<dbReference type="PANTHER" id="PTHR36220">
    <property type="entry name" value="UNNAMED PRODUCT"/>
    <property type="match status" value="1"/>
</dbReference>
<dbReference type="EMBL" id="BLLK01000062">
    <property type="protein sequence ID" value="GFH58811.1"/>
    <property type="molecule type" value="Genomic_DNA"/>
</dbReference>
<evidence type="ECO:0000256" key="2">
    <source>
        <dbReference type="SAM" id="Phobius"/>
    </source>
</evidence>
<feature type="transmembrane region" description="Helical" evidence="2">
    <location>
        <begin position="468"/>
        <end position="487"/>
    </location>
</feature>
<keyword evidence="3" id="KW-0732">Signal</keyword>
<keyword evidence="2" id="KW-0812">Transmembrane</keyword>
<accession>A0AAD3D6M4</accession>
<dbReference type="Proteomes" id="UP001054902">
    <property type="component" value="Unassembled WGS sequence"/>
</dbReference>
<evidence type="ECO:0000256" key="3">
    <source>
        <dbReference type="SAM" id="SignalP"/>
    </source>
</evidence>
<feature type="chain" id="PRO_5042221801" evidence="3">
    <location>
        <begin position="20"/>
        <end position="646"/>
    </location>
</feature>
<feature type="signal peptide" evidence="3">
    <location>
        <begin position="1"/>
        <end position="19"/>
    </location>
</feature>
<dbReference type="AlphaFoldDB" id="A0AAD3D6M4"/>
<evidence type="ECO:0000313" key="4">
    <source>
        <dbReference type="EMBL" id="GFH58811.1"/>
    </source>
</evidence>
<feature type="region of interest" description="Disordered" evidence="1">
    <location>
        <begin position="622"/>
        <end position="646"/>
    </location>
</feature>
<protein>
    <submittedName>
        <fullName evidence="4">Uncharacterized protein</fullName>
    </submittedName>
</protein>
<organism evidence="4 5">
    <name type="scientific">Chaetoceros tenuissimus</name>
    <dbReference type="NCBI Taxonomy" id="426638"/>
    <lineage>
        <taxon>Eukaryota</taxon>
        <taxon>Sar</taxon>
        <taxon>Stramenopiles</taxon>
        <taxon>Ochrophyta</taxon>
        <taxon>Bacillariophyta</taxon>
        <taxon>Coscinodiscophyceae</taxon>
        <taxon>Chaetocerotophycidae</taxon>
        <taxon>Chaetocerotales</taxon>
        <taxon>Chaetocerotaceae</taxon>
        <taxon>Chaetoceros</taxon>
    </lineage>
</organism>
<dbReference type="InterPro" id="IPR028994">
    <property type="entry name" value="Integrin_alpha_N"/>
</dbReference>
<dbReference type="SUPFAM" id="SSF50965">
    <property type="entry name" value="Galactose oxidase, central domain"/>
    <property type="match status" value="1"/>
</dbReference>
<dbReference type="Gene3D" id="2.130.10.130">
    <property type="entry name" value="Integrin alpha, N-terminal"/>
    <property type="match status" value="2"/>
</dbReference>
<proteinExistence type="predicted"/>
<keyword evidence="5" id="KW-1185">Reference proteome</keyword>
<feature type="region of interest" description="Disordered" evidence="1">
    <location>
        <begin position="562"/>
        <end position="586"/>
    </location>
</feature>
<keyword evidence="2" id="KW-0472">Membrane</keyword>
<keyword evidence="2" id="KW-1133">Transmembrane helix</keyword>
<comment type="caution">
    <text evidence="4">The sequence shown here is derived from an EMBL/GenBank/DDBJ whole genome shotgun (WGS) entry which is preliminary data.</text>
</comment>